<proteinExistence type="predicted"/>
<organism evidence="1 2">
    <name type="scientific">Daphnia magna</name>
    <dbReference type="NCBI Taxonomy" id="35525"/>
    <lineage>
        <taxon>Eukaryota</taxon>
        <taxon>Metazoa</taxon>
        <taxon>Ecdysozoa</taxon>
        <taxon>Arthropoda</taxon>
        <taxon>Crustacea</taxon>
        <taxon>Branchiopoda</taxon>
        <taxon>Diplostraca</taxon>
        <taxon>Cladocera</taxon>
        <taxon>Anomopoda</taxon>
        <taxon>Daphniidae</taxon>
        <taxon>Daphnia</taxon>
    </lineage>
</organism>
<sequence length="113" mass="13099">MPLLLEFLMNSSPQGMPPQQQDQRNHHQTQLLIFIYFVLNHHFHMPSQSFAAFTALLRLTTCILLCKPFIILFMPSPHYGTNCQVLFAFTLKKRRPVVIMPPYGIKNIMPTAE</sequence>
<keyword evidence="2" id="KW-1185">Reference proteome</keyword>
<evidence type="ECO:0000313" key="2">
    <source>
        <dbReference type="Proteomes" id="UP001234178"/>
    </source>
</evidence>
<gene>
    <name evidence="1" type="ORF">OUZ56_013298</name>
</gene>
<reference evidence="1 2" key="1">
    <citation type="journal article" date="2023" name="Nucleic Acids Res.">
        <title>The hologenome of Daphnia magna reveals possible DNA methylation and microbiome-mediated evolution of the host genome.</title>
        <authorList>
            <person name="Chaturvedi A."/>
            <person name="Li X."/>
            <person name="Dhandapani V."/>
            <person name="Marshall H."/>
            <person name="Kissane S."/>
            <person name="Cuenca-Cambronero M."/>
            <person name="Asole G."/>
            <person name="Calvet F."/>
            <person name="Ruiz-Romero M."/>
            <person name="Marangio P."/>
            <person name="Guigo R."/>
            <person name="Rago D."/>
            <person name="Mirbahai L."/>
            <person name="Eastwood N."/>
            <person name="Colbourne J.K."/>
            <person name="Zhou J."/>
            <person name="Mallon E."/>
            <person name="Orsini L."/>
        </authorList>
    </citation>
    <scope>NUCLEOTIDE SEQUENCE [LARGE SCALE GENOMIC DNA]</scope>
    <source>
        <strain evidence="1">LRV0_1</strain>
    </source>
</reference>
<protein>
    <submittedName>
        <fullName evidence="1">Uncharacterized protein</fullName>
    </submittedName>
</protein>
<evidence type="ECO:0000313" key="1">
    <source>
        <dbReference type="EMBL" id="KAK4008146.1"/>
    </source>
</evidence>
<comment type="caution">
    <text evidence="1">The sequence shown here is derived from an EMBL/GenBank/DDBJ whole genome shotgun (WGS) entry which is preliminary data.</text>
</comment>
<dbReference type="Proteomes" id="UP001234178">
    <property type="component" value="Unassembled WGS sequence"/>
</dbReference>
<dbReference type="EMBL" id="JAOYFB010000002">
    <property type="protein sequence ID" value="KAK4008146.1"/>
    <property type="molecule type" value="Genomic_DNA"/>
</dbReference>
<accession>A0ABQ9Z5J3</accession>
<name>A0ABQ9Z5J3_9CRUS</name>